<evidence type="ECO:0000313" key="2">
    <source>
        <dbReference type="EMBL" id="KUM51350.1"/>
    </source>
</evidence>
<organism evidence="1">
    <name type="scientific">Picea glauca</name>
    <name type="common">White spruce</name>
    <name type="synonym">Pinus glauca</name>
    <dbReference type="NCBI Taxonomy" id="3330"/>
    <lineage>
        <taxon>Eukaryota</taxon>
        <taxon>Viridiplantae</taxon>
        <taxon>Streptophyta</taxon>
        <taxon>Embryophyta</taxon>
        <taxon>Tracheophyta</taxon>
        <taxon>Spermatophyta</taxon>
        <taxon>Pinopsida</taxon>
        <taxon>Pinidae</taxon>
        <taxon>Conifers I</taxon>
        <taxon>Pinales</taxon>
        <taxon>Pinaceae</taxon>
        <taxon>Picea</taxon>
    </lineage>
</organism>
<dbReference type="EMBL" id="LKAM01000001">
    <property type="protein sequence ID" value="KUM51350.1"/>
    <property type="molecule type" value="Genomic_DNA"/>
</dbReference>
<protein>
    <submittedName>
        <fullName evidence="1">Uncharacterized protein</fullName>
    </submittedName>
</protein>
<gene>
    <name evidence="2" type="ORF">ABT39_MTgene1197</name>
    <name evidence="1" type="ORF">ABT39_MTgene4651</name>
</gene>
<comment type="caution">
    <text evidence="1">The sequence shown here is derived from an EMBL/GenBank/DDBJ whole genome shotgun (WGS) entry which is preliminary data.</text>
</comment>
<dbReference type="AlphaFoldDB" id="A0A117NHN1"/>
<evidence type="ECO:0000313" key="1">
    <source>
        <dbReference type="EMBL" id="KUM48636.1"/>
    </source>
</evidence>
<geneLocation type="mitochondrion" evidence="1"/>
<accession>A0A117NHN1</accession>
<reference evidence="1" key="1">
    <citation type="journal article" date="2015" name="Genome Biol. Evol.">
        <title>Organellar Genomes of White Spruce (Picea glauca): Assembly and Annotation.</title>
        <authorList>
            <person name="Jackman S.D."/>
            <person name="Warren R.L."/>
            <person name="Gibb E.A."/>
            <person name="Vandervalk B.P."/>
            <person name="Mohamadi H."/>
            <person name="Chu J."/>
            <person name="Raymond A."/>
            <person name="Pleasance S."/>
            <person name="Coope R."/>
            <person name="Wildung M.R."/>
            <person name="Ritland C.E."/>
            <person name="Bousquet J."/>
            <person name="Jones S.J."/>
            <person name="Bohlmann J."/>
            <person name="Birol I."/>
        </authorList>
    </citation>
    <scope>NUCLEOTIDE SEQUENCE [LARGE SCALE GENOMIC DNA]</scope>
    <source>
        <tissue evidence="1">Flushing bud</tissue>
    </source>
</reference>
<sequence length="109" mass="12460">MYSVGARLSSGLSINISIWASITPFLDCPSLTSMKETTALGGAQRTIQRKSPFTSSLEHQYMKQSPYRQRNILPIVQRFLISFLSFSKLEILYPRSKHRSCMNRKANFP</sequence>
<name>A0A117NHN1_PICGL</name>
<proteinExistence type="predicted"/>
<dbReference type="EMBL" id="LKAM01000005">
    <property type="protein sequence ID" value="KUM48636.1"/>
    <property type="molecule type" value="Genomic_DNA"/>
</dbReference>
<keyword evidence="1" id="KW-0496">Mitochondrion</keyword>